<organism evidence="5 6">
    <name type="scientific">Marinobacterium nitratireducens</name>
    <dbReference type="NCBI Taxonomy" id="518897"/>
    <lineage>
        <taxon>Bacteria</taxon>
        <taxon>Pseudomonadati</taxon>
        <taxon>Pseudomonadota</taxon>
        <taxon>Gammaproteobacteria</taxon>
        <taxon>Oceanospirillales</taxon>
        <taxon>Oceanospirillaceae</taxon>
        <taxon>Marinobacterium</taxon>
    </lineage>
</organism>
<dbReference type="PRINTS" id="PR00332">
    <property type="entry name" value="HISTRIAD"/>
</dbReference>
<reference evidence="5 6" key="1">
    <citation type="journal article" date="2014" name="Int. J. Syst. Evol. Microbiol.">
        <title>Complete genome sequence of Corynebacterium casei LMG S-19264T (=DSM 44701T), isolated from a smear-ripened cheese.</title>
        <authorList>
            <consortium name="US DOE Joint Genome Institute (JGI-PGF)"/>
            <person name="Walter F."/>
            <person name="Albersmeier A."/>
            <person name="Kalinowski J."/>
            <person name="Ruckert C."/>
        </authorList>
    </citation>
    <scope>NUCLEOTIDE SEQUENCE [LARGE SCALE GENOMIC DNA]</scope>
    <source>
        <strain evidence="5 6">CGMCC 1.7286</strain>
    </source>
</reference>
<dbReference type="InterPro" id="IPR036265">
    <property type="entry name" value="HIT-like_sf"/>
</dbReference>
<dbReference type="SUPFAM" id="SSF54197">
    <property type="entry name" value="HIT-like"/>
    <property type="match status" value="1"/>
</dbReference>
<feature type="short sequence motif" description="Histidine triad motif" evidence="2 3">
    <location>
        <begin position="97"/>
        <end position="101"/>
    </location>
</feature>
<protein>
    <submittedName>
        <fullName evidence="5">Histidine triad nucleotide-binding protein</fullName>
    </submittedName>
</protein>
<name>A0A917ZA70_9GAMM</name>
<dbReference type="InterPro" id="IPR011146">
    <property type="entry name" value="HIT-like"/>
</dbReference>
<accession>A0A917ZA70</accession>
<dbReference type="EMBL" id="BMLT01000002">
    <property type="protein sequence ID" value="GGO77185.1"/>
    <property type="molecule type" value="Genomic_DNA"/>
</dbReference>
<dbReference type="Proteomes" id="UP000599578">
    <property type="component" value="Unassembled WGS sequence"/>
</dbReference>
<dbReference type="PANTHER" id="PTHR23089">
    <property type="entry name" value="HISTIDINE TRIAD HIT PROTEIN"/>
    <property type="match status" value="1"/>
</dbReference>
<dbReference type="CDD" id="cd01276">
    <property type="entry name" value="PKCI_related"/>
    <property type="match status" value="1"/>
</dbReference>
<dbReference type="RefSeq" id="WP_188858208.1">
    <property type="nucleotide sequence ID" value="NZ_BMLT01000002.1"/>
</dbReference>
<evidence type="ECO:0000256" key="3">
    <source>
        <dbReference type="PROSITE-ProRule" id="PRU00464"/>
    </source>
</evidence>
<evidence type="ECO:0000259" key="4">
    <source>
        <dbReference type="PROSITE" id="PS51084"/>
    </source>
</evidence>
<dbReference type="PROSITE" id="PS00892">
    <property type="entry name" value="HIT_1"/>
    <property type="match status" value="1"/>
</dbReference>
<dbReference type="PROSITE" id="PS51084">
    <property type="entry name" value="HIT_2"/>
    <property type="match status" value="1"/>
</dbReference>
<evidence type="ECO:0000256" key="2">
    <source>
        <dbReference type="PIRSR" id="PIRSR601310-3"/>
    </source>
</evidence>
<dbReference type="GO" id="GO:0003824">
    <property type="term" value="F:catalytic activity"/>
    <property type="evidence" value="ECO:0007669"/>
    <property type="project" value="InterPro"/>
</dbReference>
<evidence type="ECO:0000256" key="1">
    <source>
        <dbReference type="PIRSR" id="PIRSR601310-1"/>
    </source>
</evidence>
<feature type="active site" description="Tele-AMP-histidine intermediate" evidence="1">
    <location>
        <position position="99"/>
    </location>
</feature>
<dbReference type="AlphaFoldDB" id="A0A917ZA70"/>
<comment type="caution">
    <text evidence="5">The sequence shown here is derived from an EMBL/GenBank/DDBJ whole genome shotgun (WGS) entry which is preliminary data.</text>
</comment>
<evidence type="ECO:0000313" key="5">
    <source>
        <dbReference type="EMBL" id="GGO77185.1"/>
    </source>
</evidence>
<evidence type="ECO:0000313" key="6">
    <source>
        <dbReference type="Proteomes" id="UP000599578"/>
    </source>
</evidence>
<dbReference type="InterPro" id="IPR001310">
    <property type="entry name" value="Histidine_triad_HIT"/>
</dbReference>
<proteinExistence type="predicted"/>
<sequence>MRDCIFCRIARHEADARVVYEDDRIIAFHDIAPKAPTHLLVVPKQHIRNLADLHLEDEGLIAHLMLSLSDIAHTAGLDNGFRTITNTGPGGHQEVYHLHFHILGGRRLPAL</sequence>
<feature type="domain" description="HIT" evidence="4">
    <location>
        <begin position="5"/>
        <end position="111"/>
    </location>
</feature>
<gene>
    <name evidence="5" type="primary">hit</name>
    <name evidence="5" type="ORF">GCM10011348_06120</name>
</gene>
<dbReference type="Pfam" id="PF01230">
    <property type="entry name" value="HIT"/>
    <property type="match status" value="1"/>
</dbReference>
<dbReference type="InterPro" id="IPR019808">
    <property type="entry name" value="Histidine_triad_CS"/>
</dbReference>
<keyword evidence="6" id="KW-1185">Reference proteome</keyword>
<dbReference type="Gene3D" id="3.30.428.10">
    <property type="entry name" value="HIT-like"/>
    <property type="match status" value="1"/>
</dbReference>